<sequence>MRVEGLERTMPTSCAHYFQETIRGAERCGVDTDLLLANVGLVRSEVFDPTWRGDVELLARLVQLVWYALDDEFMGFLASPARPGTFAMMTHSILPEPSLERALRKGVLFYHLVTDAMEMTLHDDEETIRLSIRFARPELDPSHYFLEFWATIWYRLIGWLAGALPPLERATFSYPKPAAYADELRRIFRCEQVFDCDETALSFDRSFLQKPVARTRAELKQFLSVAPVGFMTIPEDEASAARRVRTLLLGTRTLPLTFPPLTEVAMQLNFSEQTLRRRLRDESTSYREIKESIRRDIAVQRLISTSMSIQKIGELVGYAETRAFTRAFKQWTGMSPALYRKDLAQQFRSHTGTNIQ</sequence>
<keyword evidence="3" id="KW-0804">Transcription</keyword>
<dbReference type="SUPFAM" id="SSF46689">
    <property type="entry name" value="Homeodomain-like"/>
    <property type="match status" value="1"/>
</dbReference>
<dbReference type="InterPro" id="IPR018060">
    <property type="entry name" value="HTH_AraC"/>
</dbReference>
<name>A0AAX3YW86_RHOOP</name>
<dbReference type="SMART" id="SM00342">
    <property type="entry name" value="HTH_ARAC"/>
    <property type="match status" value="1"/>
</dbReference>
<protein>
    <submittedName>
        <fullName evidence="6">AraC family transcriptional regulator</fullName>
    </submittedName>
</protein>
<dbReference type="Proteomes" id="UP001231166">
    <property type="component" value="Plasmid pRho-VOC14-L"/>
</dbReference>
<feature type="domain" description="HTH araC/xylS-type" evidence="4">
    <location>
        <begin position="242"/>
        <end position="342"/>
    </location>
</feature>
<dbReference type="GO" id="GO:0000976">
    <property type="term" value="F:transcription cis-regulatory region binding"/>
    <property type="evidence" value="ECO:0007669"/>
    <property type="project" value="TreeGrafter"/>
</dbReference>
<organism evidence="6 8">
    <name type="scientific">Rhodococcus opacus</name>
    <name type="common">Nocardia opaca</name>
    <dbReference type="NCBI Taxonomy" id="37919"/>
    <lineage>
        <taxon>Bacteria</taxon>
        <taxon>Bacillati</taxon>
        <taxon>Actinomycetota</taxon>
        <taxon>Actinomycetes</taxon>
        <taxon>Mycobacteriales</taxon>
        <taxon>Nocardiaceae</taxon>
        <taxon>Rhodococcus</taxon>
    </lineage>
</organism>
<dbReference type="PANTHER" id="PTHR47894">
    <property type="entry name" value="HTH-TYPE TRANSCRIPTIONAL REGULATOR GADX"/>
    <property type="match status" value="1"/>
</dbReference>
<dbReference type="InterPro" id="IPR032687">
    <property type="entry name" value="AraC-type_N"/>
</dbReference>
<dbReference type="EMBL" id="JAPWIS010000043">
    <property type="protein sequence ID" value="MCZ4590211.1"/>
    <property type="molecule type" value="Genomic_DNA"/>
</dbReference>
<evidence type="ECO:0000256" key="3">
    <source>
        <dbReference type="ARBA" id="ARBA00023163"/>
    </source>
</evidence>
<keyword evidence="1" id="KW-0805">Transcription regulation</keyword>
<accession>A0AAX3YW86</accession>
<evidence type="ECO:0000313" key="6">
    <source>
        <dbReference type="EMBL" id="WLF52684.1"/>
    </source>
</evidence>
<dbReference type="Proteomes" id="UP001066327">
    <property type="component" value="Unassembled WGS sequence"/>
</dbReference>
<dbReference type="Pfam" id="PF12625">
    <property type="entry name" value="Arabinose_bd"/>
    <property type="match status" value="1"/>
</dbReference>
<evidence type="ECO:0000259" key="4">
    <source>
        <dbReference type="PROSITE" id="PS01124"/>
    </source>
</evidence>
<dbReference type="EMBL" id="CP130956">
    <property type="protein sequence ID" value="WLF52684.1"/>
    <property type="molecule type" value="Genomic_DNA"/>
</dbReference>
<reference evidence="6" key="2">
    <citation type="submission" date="2023-07" db="EMBL/GenBank/DDBJ databases">
        <title>Genomic analysis of Rhodococcus opacus VOC-14 with glycol ethers degradation activity.</title>
        <authorList>
            <person name="Narkevich D.A."/>
            <person name="Hlushen A.M."/>
            <person name="Akhremchuk A.E."/>
            <person name="Sikolenko M.A."/>
            <person name="Valentovich L.N."/>
        </authorList>
    </citation>
    <scope>NUCLEOTIDE SEQUENCE</scope>
    <source>
        <strain evidence="6">VOC-14</strain>
        <plasmid evidence="6">pRho-VOC14-L</plasmid>
    </source>
</reference>
<dbReference type="GO" id="GO:0003700">
    <property type="term" value="F:DNA-binding transcription factor activity"/>
    <property type="evidence" value="ECO:0007669"/>
    <property type="project" value="InterPro"/>
</dbReference>
<reference evidence="5" key="1">
    <citation type="submission" date="2022-12" db="EMBL/GenBank/DDBJ databases">
        <authorList>
            <person name="Krivoruchko A.V."/>
            <person name="Elkin A."/>
        </authorList>
    </citation>
    <scope>NUCLEOTIDE SEQUENCE</scope>
    <source>
        <strain evidence="5">IEGM 249</strain>
    </source>
</reference>
<dbReference type="InterPro" id="IPR009057">
    <property type="entry name" value="Homeodomain-like_sf"/>
</dbReference>
<evidence type="ECO:0000313" key="5">
    <source>
        <dbReference type="EMBL" id="MCZ4590211.1"/>
    </source>
</evidence>
<keyword evidence="7" id="KW-1185">Reference proteome</keyword>
<gene>
    <name evidence="5" type="ORF">O4328_42485</name>
    <name evidence="6" type="ORF">Q5707_43795</name>
</gene>
<dbReference type="Gene3D" id="1.10.10.60">
    <property type="entry name" value="Homeodomain-like"/>
    <property type="match status" value="1"/>
</dbReference>
<dbReference type="RefSeq" id="WP_269592929.1">
    <property type="nucleotide sequence ID" value="NZ_CP130956.1"/>
</dbReference>
<dbReference type="GO" id="GO:0005829">
    <property type="term" value="C:cytosol"/>
    <property type="evidence" value="ECO:0007669"/>
    <property type="project" value="TreeGrafter"/>
</dbReference>
<keyword evidence="2" id="KW-0238">DNA-binding</keyword>
<proteinExistence type="predicted"/>
<evidence type="ECO:0000313" key="7">
    <source>
        <dbReference type="Proteomes" id="UP001066327"/>
    </source>
</evidence>
<evidence type="ECO:0000256" key="1">
    <source>
        <dbReference type="ARBA" id="ARBA00023015"/>
    </source>
</evidence>
<dbReference type="PANTHER" id="PTHR47894:SF1">
    <property type="entry name" value="HTH-TYPE TRANSCRIPTIONAL REGULATOR VQSM"/>
    <property type="match status" value="1"/>
</dbReference>
<dbReference type="AlphaFoldDB" id="A0AAX3YW86"/>
<evidence type="ECO:0000256" key="2">
    <source>
        <dbReference type="ARBA" id="ARBA00023125"/>
    </source>
</evidence>
<dbReference type="Pfam" id="PF12833">
    <property type="entry name" value="HTH_18"/>
    <property type="match status" value="1"/>
</dbReference>
<dbReference type="PROSITE" id="PS01124">
    <property type="entry name" value="HTH_ARAC_FAMILY_2"/>
    <property type="match status" value="1"/>
</dbReference>
<keyword evidence="6" id="KW-0614">Plasmid</keyword>
<geneLocation type="plasmid" evidence="6 8">
    <name>pRho-VOC14-L</name>
</geneLocation>
<evidence type="ECO:0000313" key="8">
    <source>
        <dbReference type="Proteomes" id="UP001231166"/>
    </source>
</evidence>